<name>A0A941AW93_9FLAO</name>
<evidence type="ECO:0000313" key="1">
    <source>
        <dbReference type="EMBL" id="MBP4137425.1"/>
    </source>
</evidence>
<dbReference type="Proteomes" id="UP000675047">
    <property type="component" value="Unassembled WGS sequence"/>
</dbReference>
<keyword evidence="2" id="KW-1185">Reference proteome</keyword>
<protein>
    <submittedName>
        <fullName evidence="1">Uncharacterized protein</fullName>
    </submittedName>
</protein>
<dbReference type="AlphaFoldDB" id="A0A941AW93"/>
<comment type="caution">
    <text evidence="1">The sequence shown here is derived from an EMBL/GenBank/DDBJ whole genome shotgun (WGS) entry which is preliminary data.</text>
</comment>
<organism evidence="1 2">
    <name type="scientific">Flavobacterium geliluteum</name>
    <dbReference type="NCBI Taxonomy" id="2816120"/>
    <lineage>
        <taxon>Bacteria</taxon>
        <taxon>Pseudomonadati</taxon>
        <taxon>Bacteroidota</taxon>
        <taxon>Flavobacteriia</taxon>
        <taxon>Flavobacteriales</taxon>
        <taxon>Flavobacteriaceae</taxon>
        <taxon>Flavobacterium</taxon>
    </lineage>
</organism>
<accession>A0A941AW93</accession>
<proteinExistence type="predicted"/>
<sequence length="61" mass="7504">MIRQQIKNKKEELEQWLFDNSPEHEARPQIEADLRKLKEQATPRTIERDTFDLREHKIYNV</sequence>
<evidence type="ECO:0000313" key="2">
    <source>
        <dbReference type="Proteomes" id="UP000675047"/>
    </source>
</evidence>
<reference evidence="1 2" key="1">
    <citation type="submission" date="2021-03" db="EMBL/GenBank/DDBJ databases">
        <title>Flavobacterium Flabelliformis Sp. Nov. And Flavobacterium Geliluteum Sp. Nov., Two Novel Multidrug Resistant Psychrophilic Species Isolated From Antarctica.</title>
        <authorList>
            <person name="Kralova S."/>
            <person name="Busse H.J."/>
            <person name="Bezdicek M."/>
            <person name="Nykrynova M."/>
            <person name="Kroupova E."/>
            <person name="Krsek D."/>
            <person name="Sedlacek I."/>
        </authorList>
    </citation>
    <scope>NUCLEOTIDE SEQUENCE [LARGE SCALE GENOMIC DNA]</scope>
    <source>
        <strain evidence="1 2">P7388</strain>
    </source>
</reference>
<gene>
    <name evidence="1" type="ORF">J3495_04935</name>
</gene>
<dbReference type="EMBL" id="JAGFBV010000005">
    <property type="protein sequence ID" value="MBP4137425.1"/>
    <property type="molecule type" value="Genomic_DNA"/>
</dbReference>
<dbReference type="RefSeq" id="WP_210665457.1">
    <property type="nucleotide sequence ID" value="NZ_JAGFBV010000005.1"/>
</dbReference>